<feature type="transmembrane region" description="Helical" evidence="1">
    <location>
        <begin position="72"/>
        <end position="92"/>
    </location>
</feature>
<accession>A0A0B5J4E6</accession>
<keyword evidence="1" id="KW-0812">Transmembrane</keyword>
<dbReference type="GeneID" id="23463431"/>
<evidence type="ECO:0000313" key="3">
    <source>
        <dbReference type="Proteomes" id="UP000202511"/>
    </source>
</evidence>
<reference evidence="2 3" key="1">
    <citation type="journal article" date="2015" name="Parasitol. Res.">
        <title>Viruses in close associations with free-living amoebae.</title>
        <authorList>
            <person name="Scheid P."/>
        </authorList>
    </citation>
    <scope>NUCLEOTIDE SEQUENCE [LARGE SCALE GENOMIC DNA]</scope>
    <source>
        <strain evidence="2">KlaHel</strain>
    </source>
</reference>
<dbReference type="RefSeq" id="YP_009120749.1">
    <property type="nucleotide sequence ID" value="NC_026440.1"/>
</dbReference>
<keyword evidence="1" id="KW-0472">Membrane</keyword>
<name>A0A0B5J4E6_9VIRU</name>
<dbReference type="Proteomes" id="UP000202511">
    <property type="component" value="Segment"/>
</dbReference>
<keyword evidence="1" id="KW-1133">Transmembrane helix</keyword>
<protein>
    <submittedName>
        <fullName evidence="2">Uncharacterized protein</fullName>
    </submittedName>
</protein>
<dbReference type="EMBL" id="KP136319">
    <property type="protein sequence ID" value="AJF98514.1"/>
    <property type="molecule type" value="Genomic_DNA"/>
</dbReference>
<evidence type="ECO:0000256" key="1">
    <source>
        <dbReference type="SAM" id="Phobius"/>
    </source>
</evidence>
<feature type="transmembrane region" description="Helical" evidence="1">
    <location>
        <begin position="37"/>
        <end position="60"/>
    </location>
</feature>
<organism evidence="2 3">
    <name type="scientific">Pandoravirus inopinatum</name>
    <dbReference type="NCBI Taxonomy" id="1605721"/>
    <lineage>
        <taxon>Viruses</taxon>
        <taxon>Pandoravirus</taxon>
    </lineage>
</organism>
<proteinExistence type="predicted"/>
<evidence type="ECO:0000313" key="2">
    <source>
        <dbReference type="EMBL" id="AJF98514.1"/>
    </source>
</evidence>
<dbReference type="KEGG" id="vg:23463431"/>
<sequence>MRRSSWASEPPLAWNRWPRSVSAVAQRALGSRPSSCSILYSTTHTSGSVAGLVVVAIFFFSLRSCDLIFPPFLQPFFLSSWVGLLFFCRAAWLPRASSVLP</sequence>